<dbReference type="PANTHER" id="PTHR13822">
    <property type="entry name" value="ATP SYNTHASE DELTA/EPSILON CHAIN"/>
    <property type="match status" value="1"/>
</dbReference>
<evidence type="ECO:0000313" key="13">
    <source>
        <dbReference type="EMBL" id="MBC5661662.1"/>
    </source>
</evidence>
<dbReference type="InterPro" id="IPR036794">
    <property type="entry name" value="ATP_F1_dsu/esu_C_sf"/>
</dbReference>
<sequence length="135" mass="15369">MNTFYLRVISSNKVFFDDKVTKFVLPLEDGEMAVLPHHENMIIATSIGEIRIDTPDGKKILGVVGEGFAQIVNNRVTMLVDSAEHPEDIDRVRAEQALERAKERLRQKESLKEYKQTEASLSRALMRLKVTGRDL</sequence>
<dbReference type="Gene3D" id="2.60.15.10">
    <property type="entry name" value="F0F1 ATP synthase delta/epsilon subunit, N-terminal"/>
    <property type="match status" value="1"/>
</dbReference>
<keyword evidence="10" id="KW-0175">Coiled coil</keyword>
<dbReference type="NCBIfam" id="TIGR01216">
    <property type="entry name" value="ATP_synt_epsi"/>
    <property type="match status" value="1"/>
</dbReference>
<dbReference type="InterPro" id="IPR036771">
    <property type="entry name" value="ATPsynth_dsu/esu_N"/>
</dbReference>
<evidence type="ECO:0000256" key="7">
    <source>
        <dbReference type="ARBA" id="ARBA00023310"/>
    </source>
</evidence>
<evidence type="ECO:0000256" key="2">
    <source>
        <dbReference type="ARBA" id="ARBA00005712"/>
    </source>
</evidence>
<evidence type="ECO:0000313" key="14">
    <source>
        <dbReference type="Proteomes" id="UP000615234"/>
    </source>
</evidence>
<evidence type="ECO:0000259" key="12">
    <source>
        <dbReference type="Pfam" id="PF02823"/>
    </source>
</evidence>
<evidence type="ECO:0000256" key="6">
    <source>
        <dbReference type="ARBA" id="ARBA00023196"/>
    </source>
</evidence>
<feature type="domain" description="ATP synthase F1 complex delta/epsilon subunit N-terminal" evidence="12">
    <location>
        <begin position="5"/>
        <end position="83"/>
    </location>
</feature>
<comment type="similarity">
    <text evidence="2 8 9">Belongs to the ATPase epsilon chain family.</text>
</comment>
<keyword evidence="3 8" id="KW-0813">Transport</keyword>
<evidence type="ECO:0000256" key="4">
    <source>
        <dbReference type="ARBA" id="ARBA00023065"/>
    </source>
</evidence>
<comment type="function">
    <text evidence="8">Produces ATP from ADP in the presence of a proton gradient across the membrane.</text>
</comment>
<accession>A0A8I0DTW2</accession>
<evidence type="ECO:0000256" key="3">
    <source>
        <dbReference type="ARBA" id="ARBA00022448"/>
    </source>
</evidence>
<evidence type="ECO:0000256" key="10">
    <source>
        <dbReference type="SAM" id="Coils"/>
    </source>
</evidence>
<dbReference type="Pfam" id="PF00401">
    <property type="entry name" value="ATP-synt_DE"/>
    <property type="match status" value="1"/>
</dbReference>
<feature type="domain" description="ATP synthase epsilon subunit C-terminal" evidence="11">
    <location>
        <begin position="87"/>
        <end position="131"/>
    </location>
</feature>
<dbReference type="Gene3D" id="1.20.5.440">
    <property type="entry name" value="ATP synthase delta/epsilon subunit, C-terminal domain"/>
    <property type="match status" value="1"/>
</dbReference>
<dbReference type="InterPro" id="IPR001469">
    <property type="entry name" value="ATP_synth_F1_dsu/esu"/>
</dbReference>
<dbReference type="GO" id="GO:0045259">
    <property type="term" value="C:proton-transporting ATP synthase complex"/>
    <property type="evidence" value="ECO:0007669"/>
    <property type="project" value="UniProtKB-KW"/>
</dbReference>
<dbReference type="SUPFAM" id="SSF46604">
    <property type="entry name" value="Epsilon subunit of F1F0-ATP synthase C-terminal domain"/>
    <property type="match status" value="1"/>
</dbReference>
<dbReference type="HAMAP" id="MF_00530">
    <property type="entry name" value="ATP_synth_epsil_bac"/>
    <property type="match status" value="1"/>
</dbReference>
<gene>
    <name evidence="8 13" type="primary">atpC</name>
    <name evidence="13" type="ORF">H8S09_01935</name>
</gene>
<evidence type="ECO:0000256" key="8">
    <source>
        <dbReference type="HAMAP-Rule" id="MF_00530"/>
    </source>
</evidence>
<proteinExistence type="inferred from homology"/>
<organism evidence="13 14">
    <name type="scientific">Coprococcus hominis</name>
    <name type="common">ex Liu et al. 2022</name>
    <dbReference type="NCBI Taxonomy" id="2763039"/>
    <lineage>
        <taxon>Bacteria</taxon>
        <taxon>Bacillati</taxon>
        <taxon>Bacillota</taxon>
        <taxon>Clostridia</taxon>
        <taxon>Lachnospirales</taxon>
        <taxon>Lachnospiraceae</taxon>
        <taxon>Coprococcus</taxon>
    </lineage>
</organism>
<dbReference type="AlphaFoldDB" id="A0A8I0DTW2"/>
<dbReference type="EMBL" id="JACOOX010000001">
    <property type="protein sequence ID" value="MBC5661662.1"/>
    <property type="molecule type" value="Genomic_DNA"/>
</dbReference>
<keyword evidence="8" id="KW-1003">Cell membrane</keyword>
<comment type="subunit">
    <text evidence="8 9">F-type ATPases have 2 components, CF(1) - the catalytic core - and CF(0) - the membrane proton channel. CF(1) has five subunits: alpha(3), beta(3), gamma(1), delta(1), epsilon(1). CF(0) has three main subunits: a, b and c.</text>
</comment>
<keyword evidence="8" id="KW-0375">Hydrogen ion transport</keyword>
<dbReference type="CDD" id="cd12152">
    <property type="entry name" value="F1-ATPase_delta"/>
    <property type="match status" value="1"/>
</dbReference>
<dbReference type="GO" id="GO:0046933">
    <property type="term" value="F:proton-transporting ATP synthase activity, rotational mechanism"/>
    <property type="evidence" value="ECO:0007669"/>
    <property type="project" value="UniProtKB-UniRule"/>
</dbReference>
<dbReference type="RefSeq" id="WP_117784657.1">
    <property type="nucleotide sequence ID" value="NZ_JACOOX010000001.1"/>
</dbReference>
<keyword evidence="7 8" id="KW-0066">ATP synthesis</keyword>
<keyword evidence="6 8" id="KW-0139">CF(1)</keyword>
<name>A0A8I0DTW2_9FIRM</name>
<reference evidence="13 14" key="1">
    <citation type="submission" date="2020-08" db="EMBL/GenBank/DDBJ databases">
        <title>Genome public.</title>
        <authorList>
            <person name="Liu C."/>
            <person name="Sun Q."/>
        </authorList>
    </citation>
    <scope>NUCLEOTIDE SEQUENCE [LARGE SCALE GENOMIC DNA]</scope>
    <source>
        <strain evidence="13 14">NSJ-10</strain>
    </source>
</reference>
<evidence type="ECO:0000256" key="5">
    <source>
        <dbReference type="ARBA" id="ARBA00023136"/>
    </source>
</evidence>
<keyword evidence="14" id="KW-1185">Reference proteome</keyword>
<evidence type="ECO:0000256" key="1">
    <source>
        <dbReference type="ARBA" id="ARBA00004202"/>
    </source>
</evidence>
<dbReference type="GO" id="GO:0005524">
    <property type="term" value="F:ATP binding"/>
    <property type="evidence" value="ECO:0007669"/>
    <property type="project" value="UniProtKB-UniRule"/>
</dbReference>
<dbReference type="Proteomes" id="UP000615234">
    <property type="component" value="Unassembled WGS sequence"/>
</dbReference>
<protein>
    <recommendedName>
        <fullName evidence="8">ATP synthase epsilon chain</fullName>
    </recommendedName>
    <alternativeName>
        <fullName evidence="8">ATP synthase F1 sector epsilon subunit</fullName>
    </alternativeName>
    <alternativeName>
        <fullName evidence="8">F-ATPase epsilon subunit</fullName>
    </alternativeName>
</protein>
<keyword evidence="5 8" id="KW-0472">Membrane</keyword>
<feature type="coiled-coil region" evidence="10">
    <location>
        <begin position="91"/>
        <end position="118"/>
    </location>
</feature>
<dbReference type="InterPro" id="IPR020547">
    <property type="entry name" value="ATP_synth_F1_esu_C"/>
</dbReference>
<keyword evidence="4 8" id="KW-0406">Ion transport</keyword>
<dbReference type="GO" id="GO:0005886">
    <property type="term" value="C:plasma membrane"/>
    <property type="evidence" value="ECO:0007669"/>
    <property type="project" value="UniProtKB-SubCell"/>
</dbReference>
<comment type="caution">
    <text evidence="13">The sequence shown here is derived from an EMBL/GenBank/DDBJ whole genome shotgun (WGS) entry which is preliminary data.</text>
</comment>
<comment type="subcellular location">
    <subcellularLocation>
        <location evidence="1 8">Cell membrane</location>
        <topology evidence="1 8">Peripheral membrane protein</topology>
    </subcellularLocation>
</comment>
<evidence type="ECO:0000259" key="11">
    <source>
        <dbReference type="Pfam" id="PF00401"/>
    </source>
</evidence>
<dbReference type="SUPFAM" id="SSF51344">
    <property type="entry name" value="Epsilon subunit of F1F0-ATP synthase N-terminal domain"/>
    <property type="match status" value="1"/>
</dbReference>
<dbReference type="PANTHER" id="PTHR13822:SF10">
    <property type="entry name" value="ATP SYNTHASE EPSILON CHAIN, CHLOROPLASTIC"/>
    <property type="match status" value="1"/>
</dbReference>
<dbReference type="InterPro" id="IPR020546">
    <property type="entry name" value="ATP_synth_F1_dsu/esu_N"/>
</dbReference>
<evidence type="ECO:0000256" key="9">
    <source>
        <dbReference type="RuleBase" id="RU003656"/>
    </source>
</evidence>
<dbReference type="Pfam" id="PF02823">
    <property type="entry name" value="ATP-synt_DE_N"/>
    <property type="match status" value="1"/>
</dbReference>